<keyword evidence="5" id="KW-1185">Reference proteome</keyword>
<proteinExistence type="predicted"/>
<dbReference type="EMBL" id="CP033912">
    <property type="protein sequence ID" value="AZA96622.1"/>
    <property type="molecule type" value="Genomic_DNA"/>
</dbReference>
<dbReference type="SUPFAM" id="SSF47413">
    <property type="entry name" value="lambda repressor-like DNA-binding domains"/>
    <property type="match status" value="1"/>
</dbReference>
<dbReference type="CDD" id="cd00093">
    <property type="entry name" value="HTH_XRE"/>
    <property type="match status" value="1"/>
</dbReference>
<dbReference type="PROSITE" id="PS50943">
    <property type="entry name" value="HTH_CROC1"/>
    <property type="match status" value="1"/>
</dbReference>
<dbReference type="Proteomes" id="UP000274073">
    <property type="component" value="Chromosome"/>
</dbReference>
<dbReference type="GO" id="GO:0003677">
    <property type="term" value="F:DNA binding"/>
    <property type="evidence" value="ECO:0007669"/>
    <property type="project" value="InterPro"/>
</dbReference>
<dbReference type="RefSeq" id="WP_123855012.1">
    <property type="nucleotide sequence ID" value="NZ_CP033912.1"/>
</dbReference>
<dbReference type="AlphaFoldDB" id="A0AAD0YBF4"/>
<evidence type="ECO:0000313" key="4">
    <source>
        <dbReference type="Proteomes" id="UP000274073"/>
    </source>
</evidence>
<evidence type="ECO:0000313" key="2">
    <source>
        <dbReference type="EMBL" id="AZA88061.1"/>
    </source>
</evidence>
<evidence type="ECO:0000259" key="1">
    <source>
        <dbReference type="PROSITE" id="PS50943"/>
    </source>
</evidence>
<reference evidence="4 5" key="1">
    <citation type="submission" date="2018-11" db="EMBL/GenBank/DDBJ databases">
        <title>Proposal to divide the Flavobacteriaceae and reorganize its genera based on Amino Acid Identity values calculated from whole genome sequences.</title>
        <authorList>
            <person name="Nicholson A.C."/>
            <person name="Gulvik C.A."/>
            <person name="Whitney A.M."/>
            <person name="Humrighouse B.W."/>
            <person name="Bell M."/>
            <person name="Holmes B."/>
            <person name="Steigerwalt A.G."/>
            <person name="Villarma A."/>
            <person name="Sheth M."/>
            <person name="Batra D."/>
            <person name="Pryor J."/>
            <person name="Bernardet J.-F."/>
            <person name="Hugo C."/>
            <person name="Kampfer P."/>
            <person name="Newman J."/>
            <person name="McQuiston J.R."/>
        </authorList>
    </citation>
    <scope>NUCLEOTIDE SEQUENCE [LARGE SCALE GENOMIC DNA]</scope>
    <source>
        <strain evidence="2 4">G0207</strain>
        <strain evidence="3 5">H5143</strain>
    </source>
</reference>
<organism evidence="2 4">
    <name type="scientific">Chryseobacterium shandongense</name>
    <dbReference type="NCBI Taxonomy" id="1493872"/>
    <lineage>
        <taxon>Bacteria</taxon>
        <taxon>Pseudomonadati</taxon>
        <taxon>Bacteroidota</taxon>
        <taxon>Flavobacteriia</taxon>
        <taxon>Flavobacteriales</taxon>
        <taxon>Weeksellaceae</taxon>
        <taxon>Chryseobacterium group</taxon>
        <taxon>Chryseobacterium</taxon>
    </lineage>
</organism>
<accession>A0AAD0YBF4</accession>
<name>A0AAD0YBF4_9FLAO</name>
<dbReference type="InterPro" id="IPR010982">
    <property type="entry name" value="Lambda_DNA-bd_dom_sf"/>
</dbReference>
<dbReference type="Proteomes" id="UP000281741">
    <property type="component" value="Chromosome"/>
</dbReference>
<sequence>MNLNSEFSVNEFIDYLKNLDHNKQKRMLFMIEAELTIFDDFDYNTNFGVYPNYQYIAFDKVIRTSYYKNYNLPYAYLADGNLLSVPDDSMREKWNVLKDQFLTELNLDQSMFDHEYETFKFGLKLKELRQKKNISKSEFSKISGLNKQKITQVEDFGFLSKISEVNQYICKGLKMSLNLNIK</sequence>
<evidence type="ECO:0000313" key="3">
    <source>
        <dbReference type="EMBL" id="AZA96622.1"/>
    </source>
</evidence>
<evidence type="ECO:0000313" key="5">
    <source>
        <dbReference type="Proteomes" id="UP000281741"/>
    </source>
</evidence>
<protein>
    <submittedName>
        <fullName evidence="2">XRE family transcriptional regulator</fullName>
    </submittedName>
</protein>
<dbReference type="EMBL" id="CP033915">
    <property type="protein sequence ID" value="AZA88061.1"/>
    <property type="molecule type" value="Genomic_DNA"/>
</dbReference>
<dbReference type="InterPro" id="IPR001387">
    <property type="entry name" value="Cro/C1-type_HTH"/>
</dbReference>
<gene>
    <name evidence="2" type="ORF">EG349_15245</name>
    <name evidence="3" type="ORF">EG353_14030</name>
</gene>
<feature type="domain" description="HTH cro/C1-type" evidence="1">
    <location>
        <begin position="125"/>
        <end position="154"/>
    </location>
</feature>